<organism evidence="2 3">
    <name type="scientific">Cohnella candidum</name>
    <dbReference type="NCBI Taxonomy" id="2674991"/>
    <lineage>
        <taxon>Bacteria</taxon>
        <taxon>Bacillati</taxon>
        <taxon>Bacillota</taxon>
        <taxon>Bacilli</taxon>
        <taxon>Bacillales</taxon>
        <taxon>Paenibacillaceae</taxon>
        <taxon>Cohnella</taxon>
    </lineage>
</organism>
<keyword evidence="1" id="KW-1133">Transmembrane helix</keyword>
<proteinExistence type="predicted"/>
<sequence length="69" mass="7685">MTYLAEQAAESASTFQTFDIFMVLFTILIVIGLVRLLLTRPRKNMFAIGFAVVALIIFVVADAKMISGW</sequence>
<keyword evidence="1" id="KW-0812">Transmembrane</keyword>
<keyword evidence="3" id="KW-1185">Reference proteome</keyword>
<accession>A0A3G3K0X1</accession>
<evidence type="ECO:0000313" key="3">
    <source>
        <dbReference type="Proteomes" id="UP000269097"/>
    </source>
</evidence>
<dbReference type="AlphaFoldDB" id="A0A3G3K0X1"/>
<feature type="transmembrane region" description="Helical" evidence="1">
    <location>
        <begin position="20"/>
        <end position="38"/>
    </location>
</feature>
<dbReference type="KEGG" id="coh:EAV92_16940"/>
<keyword evidence="1" id="KW-0472">Membrane</keyword>
<reference evidence="2 3" key="1">
    <citation type="submission" date="2018-10" db="EMBL/GenBank/DDBJ databases">
        <title>Genome Sequence of Cohnella sp.</title>
        <authorList>
            <person name="Srinivasan S."/>
            <person name="Kim M.K."/>
        </authorList>
    </citation>
    <scope>NUCLEOTIDE SEQUENCE [LARGE SCALE GENOMIC DNA]</scope>
    <source>
        <strain evidence="2 3">18JY8-7</strain>
    </source>
</reference>
<protein>
    <recommendedName>
        <fullName evidence="4">DUF2759 family protein</fullName>
    </recommendedName>
</protein>
<gene>
    <name evidence="2" type="ORF">EAV92_16940</name>
</gene>
<evidence type="ECO:0000313" key="2">
    <source>
        <dbReference type="EMBL" id="AYQ74098.1"/>
    </source>
</evidence>
<dbReference type="RefSeq" id="WP_123042180.1">
    <property type="nucleotide sequence ID" value="NZ_CP033433.1"/>
</dbReference>
<feature type="transmembrane region" description="Helical" evidence="1">
    <location>
        <begin position="45"/>
        <end position="66"/>
    </location>
</feature>
<evidence type="ECO:0008006" key="4">
    <source>
        <dbReference type="Google" id="ProtNLM"/>
    </source>
</evidence>
<dbReference type="EMBL" id="CP033433">
    <property type="protein sequence ID" value="AYQ74098.1"/>
    <property type="molecule type" value="Genomic_DNA"/>
</dbReference>
<dbReference type="Proteomes" id="UP000269097">
    <property type="component" value="Chromosome"/>
</dbReference>
<evidence type="ECO:0000256" key="1">
    <source>
        <dbReference type="SAM" id="Phobius"/>
    </source>
</evidence>
<name>A0A3G3K0X1_9BACL</name>